<organism evidence="2 3">
    <name type="scientific">Epicoccum nigrum</name>
    <name type="common">Soil fungus</name>
    <name type="synonym">Epicoccum purpurascens</name>
    <dbReference type="NCBI Taxonomy" id="105696"/>
    <lineage>
        <taxon>Eukaryota</taxon>
        <taxon>Fungi</taxon>
        <taxon>Dikarya</taxon>
        <taxon>Ascomycota</taxon>
        <taxon>Pezizomycotina</taxon>
        <taxon>Dothideomycetes</taxon>
        <taxon>Pleosporomycetidae</taxon>
        <taxon>Pleosporales</taxon>
        <taxon>Pleosporineae</taxon>
        <taxon>Didymellaceae</taxon>
        <taxon>Epicoccum</taxon>
    </lineage>
</organism>
<reference evidence="2 3" key="1">
    <citation type="journal article" date="2017" name="Genome Announc.">
        <title>Genome sequence of the saprophytic ascomycete Epicoccum nigrum ICMP 19927 strain isolated from New Zealand.</title>
        <authorList>
            <person name="Fokin M."/>
            <person name="Fleetwood D."/>
            <person name="Weir B.S."/>
            <person name="Villas-Boas S.G."/>
        </authorList>
    </citation>
    <scope>NUCLEOTIDE SEQUENCE [LARGE SCALE GENOMIC DNA]</scope>
    <source>
        <strain evidence="2 3">ICMP 19927</strain>
    </source>
</reference>
<dbReference type="PANTHER" id="PTHR47843">
    <property type="entry name" value="BTB DOMAIN-CONTAINING PROTEIN-RELATED"/>
    <property type="match status" value="1"/>
</dbReference>
<dbReference type="PROSITE" id="PS50097">
    <property type="entry name" value="BTB"/>
    <property type="match status" value="1"/>
</dbReference>
<dbReference type="AlphaFoldDB" id="A0A1Y2M5D9"/>
<dbReference type="SUPFAM" id="SSF54695">
    <property type="entry name" value="POZ domain"/>
    <property type="match status" value="1"/>
</dbReference>
<dbReference type="OMA" id="ICHHSEY"/>
<dbReference type="Proteomes" id="UP000193240">
    <property type="component" value="Unassembled WGS sequence"/>
</dbReference>
<keyword evidence="3" id="KW-1185">Reference proteome</keyword>
<dbReference type="InterPro" id="IPR000210">
    <property type="entry name" value="BTB/POZ_dom"/>
</dbReference>
<evidence type="ECO:0000259" key="1">
    <source>
        <dbReference type="PROSITE" id="PS50097"/>
    </source>
</evidence>
<dbReference type="InterPro" id="IPR011333">
    <property type="entry name" value="SKP1/BTB/POZ_sf"/>
</dbReference>
<dbReference type="Pfam" id="PF00651">
    <property type="entry name" value="BTB"/>
    <property type="match status" value="1"/>
</dbReference>
<sequence>MTTIKVNSEQVPYHIHKGLIAQHSEYFDRAFKDDSKEAKNGIVILEHITCHTFNIFVSWLYTRKLPRKCTEWIEIQNLDDISHRGFERAMLRVRVFADHYLIPALGQIFECAFIGYMANESRPCYEPISYAYENLCLKCPILQAMVDSHCRFSKSDSDGDVDGELEARSKLPHCFLINVMNRYAKIIKSKDELKLHIRDYHNHSSE</sequence>
<dbReference type="InParanoid" id="A0A1Y2M5D9"/>
<protein>
    <recommendedName>
        <fullName evidence="1">BTB domain-containing protein</fullName>
    </recommendedName>
</protein>
<evidence type="ECO:0000313" key="2">
    <source>
        <dbReference type="EMBL" id="OSS51336.1"/>
    </source>
</evidence>
<dbReference type="CDD" id="cd18186">
    <property type="entry name" value="BTB_POZ_ZBTB_KLHL-like"/>
    <property type="match status" value="1"/>
</dbReference>
<dbReference type="Gene3D" id="3.30.710.10">
    <property type="entry name" value="Potassium Channel Kv1.1, Chain A"/>
    <property type="match status" value="1"/>
</dbReference>
<proteinExistence type="predicted"/>
<accession>A0A1Y2M5D9</accession>
<dbReference type="PANTHER" id="PTHR47843:SF2">
    <property type="entry name" value="BTB DOMAIN-CONTAINING PROTEIN"/>
    <property type="match status" value="1"/>
</dbReference>
<dbReference type="STRING" id="105696.A0A1Y2M5D9"/>
<feature type="domain" description="BTB" evidence="1">
    <location>
        <begin position="1"/>
        <end position="65"/>
    </location>
</feature>
<name>A0A1Y2M5D9_EPING</name>
<gene>
    <name evidence="2" type="ORF">B5807_03986</name>
</gene>
<dbReference type="EMBL" id="KZ107840">
    <property type="protein sequence ID" value="OSS51336.1"/>
    <property type="molecule type" value="Genomic_DNA"/>
</dbReference>
<evidence type="ECO:0000313" key="3">
    <source>
        <dbReference type="Proteomes" id="UP000193240"/>
    </source>
</evidence>